<sequence length="108" mass="12778">MKKLRINSLFILVLVLSIIILFQGKTFVPIASYFLIIAVIIRIMMIEENQYKFKEQVIQKLKAEQLEWIHKELNQACESNDIEEIKKTLYSLDSQLYLLHHKTKGKDL</sequence>
<dbReference type="RefSeq" id="WP_264653741.1">
    <property type="nucleotide sequence ID" value="NZ_JAOQNN010000001.1"/>
</dbReference>
<gene>
    <name evidence="2" type="ORF">M2256_000622</name>
</gene>
<protein>
    <submittedName>
        <fullName evidence="2">C-di-AMP phosphodiesterase-like protein</fullName>
    </submittedName>
</protein>
<evidence type="ECO:0000313" key="3">
    <source>
        <dbReference type="Proteomes" id="UP001207687"/>
    </source>
</evidence>
<keyword evidence="1" id="KW-0472">Membrane</keyword>
<organism evidence="2 3">
    <name type="scientific">Lactococcus lactis</name>
    <dbReference type="NCBI Taxonomy" id="1358"/>
    <lineage>
        <taxon>Bacteria</taxon>
        <taxon>Bacillati</taxon>
        <taxon>Bacillota</taxon>
        <taxon>Bacilli</taxon>
        <taxon>Lactobacillales</taxon>
        <taxon>Streptococcaceae</taxon>
        <taxon>Lactococcus</taxon>
    </lineage>
</organism>
<dbReference type="EMBL" id="JAOQNN010000001">
    <property type="protein sequence ID" value="MCW2280164.1"/>
    <property type="molecule type" value="Genomic_DNA"/>
</dbReference>
<dbReference type="Proteomes" id="UP001207687">
    <property type="component" value="Unassembled WGS sequence"/>
</dbReference>
<reference evidence="2" key="1">
    <citation type="submission" date="2023-08" db="EMBL/GenBank/DDBJ databases">
        <title>Genomic analyses of the natural microbiome of Caenorhabditis elegans.</title>
        <authorList>
            <person name="Samuel B."/>
        </authorList>
    </citation>
    <scope>NUCLEOTIDE SEQUENCE</scope>
    <source>
        <strain evidence="2">BIGb0220</strain>
    </source>
</reference>
<name>A0AAW5TRG4_9LACT</name>
<keyword evidence="1" id="KW-1133">Transmembrane helix</keyword>
<feature type="transmembrane region" description="Helical" evidence="1">
    <location>
        <begin position="7"/>
        <end position="24"/>
    </location>
</feature>
<evidence type="ECO:0000313" key="2">
    <source>
        <dbReference type="EMBL" id="MCW2280164.1"/>
    </source>
</evidence>
<feature type="transmembrane region" description="Helical" evidence="1">
    <location>
        <begin position="30"/>
        <end position="46"/>
    </location>
</feature>
<keyword evidence="1" id="KW-0812">Transmembrane</keyword>
<proteinExistence type="predicted"/>
<evidence type="ECO:0000256" key="1">
    <source>
        <dbReference type="SAM" id="Phobius"/>
    </source>
</evidence>
<comment type="caution">
    <text evidence="2">The sequence shown here is derived from an EMBL/GenBank/DDBJ whole genome shotgun (WGS) entry which is preliminary data.</text>
</comment>
<accession>A0AAW5TRG4</accession>
<dbReference type="AlphaFoldDB" id="A0AAW5TRG4"/>